<name>A0ABR4AY87_9LECA</name>
<feature type="compositionally biased region" description="Basic and acidic residues" evidence="1">
    <location>
        <begin position="46"/>
        <end position="70"/>
    </location>
</feature>
<accession>A0ABR4AY87</accession>
<comment type="caution">
    <text evidence="3">The sequence shown here is derived from an EMBL/GenBank/DDBJ whole genome shotgun (WGS) entry which is preliminary data.</text>
</comment>
<protein>
    <recommendedName>
        <fullName evidence="2">C2H2-type domain-containing protein</fullName>
    </recommendedName>
</protein>
<organism evidence="3 4">
    <name type="scientific">Lepraria finkii</name>
    <dbReference type="NCBI Taxonomy" id="1340010"/>
    <lineage>
        <taxon>Eukaryota</taxon>
        <taxon>Fungi</taxon>
        <taxon>Dikarya</taxon>
        <taxon>Ascomycota</taxon>
        <taxon>Pezizomycotina</taxon>
        <taxon>Lecanoromycetes</taxon>
        <taxon>OSLEUM clade</taxon>
        <taxon>Lecanoromycetidae</taxon>
        <taxon>Lecanorales</taxon>
        <taxon>Lecanorineae</taxon>
        <taxon>Stereocaulaceae</taxon>
        <taxon>Lepraria</taxon>
    </lineage>
</organism>
<sequence>MCSPGTTGETATTDFEEGLRAELVKASAEPDQTFEVEQQSATQDNEPEKLQDALKEKESQEDGLKGHWEDELNEYLTDMPSKSSKSKKHPNPPSPNTTYKAWKAKAHCRNRQQRRSSNNPYSILECPWPFCSETFSHEDAVFDHYHAYHPLYVENPSSKKPLQCPFCIGQRYGPKALKLMRGHQNREHRTNRWAQTGERAERVAQEALAGQGGATFVWDDSQACGQEALPGQVDMSVNGEDSQACGQDVG</sequence>
<evidence type="ECO:0000256" key="1">
    <source>
        <dbReference type="SAM" id="MobiDB-lite"/>
    </source>
</evidence>
<reference evidence="3 4" key="1">
    <citation type="submission" date="2024-09" db="EMBL/GenBank/DDBJ databases">
        <title>Rethinking Asexuality: The Enigmatic Case of Functional Sexual Genes in Lepraria (Stereocaulaceae).</title>
        <authorList>
            <person name="Doellman M."/>
            <person name="Sun Y."/>
            <person name="Barcenas-Pena A."/>
            <person name="Lumbsch H.T."/>
            <person name="Grewe F."/>
        </authorList>
    </citation>
    <scope>NUCLEOTIDE SEQUENCE [LARGE SCALE GENOMIC DNA]</scope>
    <source>
        <strain evidence="3 4">Grewe 0041</strain>
    </source>
</reference>
<feature type="compositionally biased region" description="Polar residues" evidence="1">
    <location>
        <begin position="239"/>
        <end position="250"/>
    </location>
</feature>
<feature type="domain" description="C2H2-type" evidence="2">
    <location>
        <begin position="126"/>
        <end position="149"/>
    </location>
</feature>
<dbReference type="PROSITE" id="PS00028">
    <property type="entry name" value="ZINC_FINGER_C2H2_1"/>
    <property type="match status" value="1"/>
</dbReference>
<dbReference type="EMBL" id="JBHFEH010000050">
    <property type="protein sequence ID" value="KAL2050265.1"/>
    <property type="molecule type" value="Genomic_DNA"/>
</dbReference>
<evidence type="ECO:0000259" key="2">
    <source>
        <dbReference type="PROSITE" id="PS00028"/>
    </source>
</evidence>
<feature type="compositionally biased region" description="Polar residues" evidence="1">
    <location>
        <begin position="35"/>
        <end position="44"/>
    </location>
</feature>
<evidence type="ECO:0000313" key="3">
    <source>
        <dbReference type="EMBL" id="KAL2050265.1"/>
    </source>
</evidence>
<keyword evidence="4" id="KW-1185">Reference proteome</keyword>
<gene>
    <name evidence="3" type="ORF">ABVK25_009492</name>
</gene>
<feature type="region of interest" description="Disordered" evidence="1">
    <location>
        <begin position="1"/>
        <end position="20"/>
    </location>
</feature>
<feature type="region of interest" description="Disordered" evidence="1">
    <location>
        <begin position="231"/>
        <end position="250"/>
    </location>
</feature>
<proteinExistence type="predicted"/>
<feature type="region of interest" description="Disordered" evidence="1">
    <location>
        <begin position="26"/>
        <end position="99"/>
    </location>
</feature>
<dbReference type="InterPro" id="IPR013087">
    <property type="entry name" value="Znf_C2H2_type"/>
</dbReference>
<dbReference type="Proteomes" id="UP001590951">
    <property type="component" value="Unassembled WGS sequence"/>
</dbReference>
<evidence type="ECO:0000313" key="4">
    <source>
        <dbReference type="Proteomes" id="UP001590951"/>
    </source>
</evidence>
<feature type="compositionally biased region" description="Polar residues" evidence="1">
    <location>
        <begin position="1"/>
        <end position="13"/>
    </location>
</feature>